<dbReference type="PROSITE" id="PS51041">
    <property type="entry name" value="EMI"/>
    <property type="match status" value="1"/>
</dbReference>
<dbReference type="GO" id="GO:0030948">
    <property type="term" value="P:negative regulation of vascular endothelial growth factor receptor signaling pathway"/>
    <property type="evidence" value="ECO:0007669"/>
    <property type="project" value="TreeGrafter"/>
</dbReference>
<evidence type="ECO:0000256" key="5">
    <source>
        <dbReference type="ARBA" id="ARBA00023157"/>
    </source>
</evidence>
<feature type="compositionally biased region" description="Polar residues" evidence="8">
    <location>
        <begin position="225"/>
        <end position="246"/>
    </location>
</feature>
<dbReference type="InterPro" id="IPR011489">
    <property type="entry name" value="EMI_domain"/>
</dbReference>
<dbReference type="PANTHER" id="PTHR15427">
    <property type="entry name" value="EMILIN ELASTIN MICROFIBRIL INTERFACE-LOCATED PROTEIN ELASTIN MICROFIBRIL INTERFACER"/>
    <property type="match status" value="1"/>
</dbReference>
<name>M7CCP8_CHEMY</name>
<comment type="subcellular location">
    <subcellularLocation>
        <location evidence="1">Secreted</location>
    </subcellularLocation>
</comment>
<comment type="caution">
    <text evidence="6">Lacks conserved residue(s) required for the propagation of feature annotation.</text>
</comment>
<keyword evidence="6" id="KW-0245">EGF-like domain</keyword>
<keyword evidence="13" id="KW-1185">Reference proteome</keyword>
<reference evidence="13" key="1">
    <citation type="journal article" date="2013" name="Nat. Genet.">
        <title>The draft genomes of soft-shell turtle and green sea turtle yield insights into the development and evolution of the turtle-specific body plan.</title>
        <authorList>
            <person name="Wang Z."/>
            <person name="Pascual-Anaya J."/>
            <person name="Zadissa A."/>
            <person name="Li W."/>
            <person name="Niimura Y."/>
            <person name="Huang Z."/>
            <person name="Li C."/>
            <person name="White S."/>
            <person name="Xiong Z."/>
            <person name="Fang D."/>
            <person name="Wang B."/>
            <person name="Ming Y."/>
            <person name="Chen Y."/>
            <person name="Zheng Y."/>
            <person name="Kuraku S."/>
            <person name="Pignatelli M."/>
            <person name="Herrero J."/>
            <person name="Beal K."/>
            <person name="Nozawa M."/>
            <person name="Li Q."/>
            <person name="Wang J."/>
            <person name="Zhang H."/>
            <person name="Yu L."/>
            <person name="Shigenobu S."/>
            <person name="Wang J."/>
            <person name="Liu J."/>
            <person name="Flicek P."/>
            <person name="Searle S."/>
            <person name="Wang J."/>
            <person name="Kuratani S."/>
            <person name="Yin Y."/>
            <person name="Aken B."/>
            <person name="Zhang G."/>
            <person name="Irie N."/>
        </authorList>
    </citation>
    <scope>NUCLEOTIDE SEQUENCE [LARGE SCALE GENOMIC DNA]</scope>
</reference>
<feature type="region of interest" description="Disordered" evidence="8">
    <location>
        <begin position="28"/>
        <end position="59"/>
    </location>
</feature>
<evidence type="ECO:0000256" key="2">
    <source>
        <dbReference type="ARBA" id="ARBA00022525"/>
    </source>
</evidence>
<keyword evidence="4 7" id="KW-0175">Coiled coil</keyword>
<dbReference type="AlphaFoldDB" id="M7CCP8"/>
<feature type="compositionally biased region" description="Polar residues" evidence="8">
    <location>
        <begin position="182"/>
        <end position="191"/>
    </location>
</feature>
<feature type="domain" description="EMI" evidence="11">
    <location>
        <begin position="263"/>
        <end position="338"/>
    </location>
</feature>
<dbReference type="InterPro" id="IPR001073">
    <property type="entry name" value="C1q_dom"/>
</dbReference>
<evidence type="ECO:0000256" key="3">
    <source>
        <dbReference type="ARBA" id="ARBA00022729"/>
    </source>
</evidence>
<feature type="coiled-coil region" evidence="7">
    <location>
        <begin position="467"/>
        <end position="571"/>
    </location>
</feature>
<dbReference type="eggNOG" id="ENOG502QTYP">
    <property type="taxonomic scope" value="Eukaryota"/>
</dbReference>
<dbReference type="Gene3D" id="2.60.120.40">
    <property type="match status" value="1"/>
</dbReference>
<evidence type="ECO:0000259" key="10">
    <source>
        <dbReference type="PROSITE" id="PS50871"/>
    </source>
</evidence>
<evidence type="ECO:0000256" key="7">
    <source>
        <dbReference type="SAM" id="Coils"/>
    </source>
</evidence>
<dbReference type="STRING" id="8469.M7CCP8"/>
<dbReference type="Pfam" id="PF00008">
    <property type="entry name" value="EGF"/>
    <property type="match status" value="1"/>
</dbReference>
<dbReference type="SUPFAM" id="SSF57196">
    <property type="entry name" value="EGF/Laminin"/>
    <property type="match status" value="1"/>
</dbReference>
<organism evidence="12 13">
    <name type="scientific">Chelonia mydas</name>
    <name type="common">Green sea-turtle</name>
    <name type="synonym">Chelonia agassizi</name>
    <dbReference type="NCBI Taxonomy" id="8469"/>
    <lineage>
        <taxon>Eukaryota</taxon>
        <taxon>Metazoa</taxon>
        <taxon>Chordata</taxon>
        <taxon>Craniata</taxon>
        <taxon>Vertebrata</taxon>
        <taxon>Euteleostomi</taxon>
        <taxon>Archelosauria</taxon>
        <taxon>Testudinata</taxon>
        <taxon>Testudines</taxon>
        <taxon>Cryptodira</taxon>
        <taxon>Durocryptodira</taxon>
        <taxon>Americhelydia</taxon>
        <taxon>Chelonioidea</taxon>
        <taxon>Cheloniidae</taxon>
        <taxon>Chelonia</taxon>
    </lineage>
</organism>
<feature type="domain" description="C1q" evidence="10">
    <location>
        <begin position="1147"/>
        <end position="1279"/>
    </location>
</feature>
<feature type="region of interest" description="Disordered" evidence="8">
    <location>
        <begin position="161"/>
        <end position="246"/>
    </location>
</feature>
<evidence type="ECO:0000256" key="4">
    <source>
        <dbReference type="ARBA" id="ARBA00023054"/>
    </source>
</evidence>
<evidence type="ECO:0000313" key="13">
    <source>
        <dbReference type="Proteomes" id="UP000031443"/>
    </source>
</evidence>
<dbReference type="InterPro" id="IPR000152">
    <property type="entry name" value="EGF-type_Asp/Asn_hydroxyl_site"/>
</dbReference>
<evidence type="ECO:0000259" key="9">
    <source>
        <dbReference type="PROSITE" id="PS50026"/>
    </source>
</evidence>
<dbReference type="EMBL" id="KB471967">
    <property type="protein sequence ID" value="EMP42493.1"/>
    <property type="molecule type" value="Genomic_DNA"/>
</dbReference>
<dbReference type="PROSITE" id="PS01186">
    <property type="entry name" value="EGF_2"/>
    <property type="match status" value="1"/>
</dbReference>
<evidence type="ECO:0000259" key="11">
    <source>
        <dbReference type="PROSITE" id="PS51041"/>
    </source>
</evidence>
<evidence type="ECO:0000256" key="6">
    <source>
        <dbReference type="PROSITE-ProRule" id="PRU00076"/>
    </source>
</evidence>
<dbReference type="GO" id="GO:0090051">
    <property type="term" value="P:negative regulation of cell migration involved in sprouting angiogenesis"/>
    <property type="evidence" value="ECO:0007669"/>
    <property type="project" value="TreeGrafter"/>
</dbReference>
<dbReference type="InterPro" id="IPR050392">
    <property type="entry name" value="Collagen/C1q_domain"/>
</dbReference>
<keyword evidence="3" id="KW-0732">Signal</keyword>
<protein>
    <submittedName>
        <fullName evidence="12">Multimerin-1</fullName>
    </submittedName>
</protein>
<dbReference type="Pfam" id="PF00386">
    <property type="entry name" value="C1q"/>
    <property type="match status" value="1"/>
</dbReference>
<dbReference type="PROSITE" id="PS00010">
    <property type="entry name" value="ASX_HYDROXYL"/>
    <property type="match status" value="1"/>
</dbReference>
<proteinExistence type="predicted"/>
<dbReference type="PRINTS" id="PR00007">
    <property type="entry name" value="COMPLEMNTC1Q"/>
</dbReference>
<evidence type="ECO:0000256" key="8">
    <source>
        <dbReference type="SAM" id="MobiDB-lite"/>
    </source>
</evidence>
<evidence type="ECO:0000256" key="1">
    <source>
        <dbReference type="ARBA" id="ARBA00004613"/>
    </source>
</evidence>
<feature type="domain" description="EGF-like" evidence="9">
    <location>
        <begin position="1092"/>
        <end position="1128"/>
    </location>
</feature>
<keyword evidence="2" id="KW-0964">Secreted</keyword>
<dbReference type="PROSITE" id="PS50026">
    <property type="entry name" value="EGF_3"/>
    <property type="match status" value="1"/>
</dbReference>
<sequence>MGASGEMDHLPAEDALGLDELIPSDYQQEAPQGNKTGRALSVQVHSESRASGGREGGCRTLTQGIRARHRVTLTNQHRMKEIIFLLLLSHLQSGSLESATTGKPWPMTRDGETQPSHADLTSPPTATHSLRNLMATPISTPSETQTAAASTSWEHAVKITPAPIEEVQGLKTLPGTQEKRTSTPTTQSSGNGNRGGANPKQGTLSNSTGSFPQSTPRKIPPQQGAVKNQQRTGNRSPRLSYYSATSTKKDADFKKSSFETTRGKNWCAYVHTRLLPTVVVDNMETLTSGKAKPCTWTTGACPVRSQTMTRQAYRIKHKIVTSLEWKCCPGYSGEKCQPKDQQHQLLIHSNQAESNTAINAETRGNQQDPNDPAVTQKMKEQISSQQVKLTFLQKKVDNISATMSDVSKTLSSLEGKISEDKGRDVQSFLKGLKSKSINELVKDLIREQFKVYQSDMQETVAQIFKTVSSLSEDLESTKELVKQMNETQQKYAQEKEDRPTKNEILELKNDMVQMKEEMRFACDKPIKELQAKQKSLEVDLQHEQSRSTIYYESLNKTLTEMKEVHEQLLSAEQMSDQNVPPVDKAVNDNVTEYILTLQEKVKKHGLMVLQLYDDLREQDIKISNLTVTLEIQRDSVHTVCEDILSKCRNDFQIKLKGTEENVHVLNKTLAAVVFPLDNKMDKMNEQINDLCYDMEILQPLIEQGPPFSLTAEYEQQIEVEGISRTLENLTTVVNSLSSTVKEIVKSQDGLKSEAQTRDEVFERRVNECLMDLEDGLNKTMTVLNSAVDSIQDNYVLKDTLSVLQNKTKACCGAEKMDSILAFIPQFQRLNESLQTLINDKQSHQYASKVIQDLSNFPYEEHEKKSLPDLRQVYHILNETSSKMVEHQQNISRLEEKLLHSTVVSKDQEVRLQSIESNITKLLVNNCVSLKKGKVASTEQEQMVSLKLQTLSSRVKALEAKSIRFSVNIPLLNKTAYEAWGLCQDASASIRKVNASIPQLIKLAQPDIPLLQRGLKELIESVLEIKTGTILSNLTWYVDKSMADALSTITKLQKQMKQTVKKPAAAKKGTVNATTSLAGRSQRNTDNAIEPGEYLGCTSSPCENGGTCINEKRSFICACRHPFGGVNCSKKLVDENSVTVDFSKGSYRYAPMVAFFASHTYGMTTPGPIRFNNLDVNYGSSYVPASGKFRVPYLGVYVFEYTIASSSPRVSGYLVVDGIDKLAFQSENVNGNKYIDRVITGHALLELNYGQEVWLRLATGSIPAKYPPVTTFTGYLLYRT</sequence>
<dbReference type="SUPFAM" id="SSF49842">
    <property type="entry name" value="TNF-like"/>
    <property type="match status" value="1"/>
</dbReference>
<dbReference type="CDD" id="cd00054">
    <property type="entry name" value="EGF_CA"/>
    <property type="match status" value="1"/>
</dbReference>
<dbReference type="InterPro" id="IPR000742">
    <property type="entry name" value="EGF"/>
</dbReference>
<dbReference type="SMART" id="SM00110">
    <property type="entry name" value="C1Q"/>
    <property type="match status" value="1"/>
</dbReference>
<dbReference type="Gene3D" id="2.10.25.10">
    <property type="entry name" value="Laminin"/>
    <property type="match status" value="1"/>
</dbReference>
<dbReference type="PANTHER" id="PTHR15427:SF3">
    <property type="entry name" value="MULTIMERIN-1"/>
    <property type="match status" value="1"/>
</dbReference>
<keyword evidence="5 6" id="KW-1015">Disulfide bond</keyword>
<feature type="region of interest" description="Disordered" evidence="8">
    <location>
        <begin position="96"/>
        <end position="128"/>
    </location>
</feature>
<dbReference type="PROSITE" id="PS50871">
    <property type="entry name" value="C1Q"/>
    <property type="match status" value="1"/>
</dbReference>
<feature type="compositionally biased region" description="Polar residues" evidence="8">
    <location>
        <begin position="200"/>
        <end position="216"/>
    </location>
</feature>
<dbReference type="SMART" id="SM00181">
    <property type="entry name" value="EGF"/>
    <property type="match status" value="1"/>
</dbReference>
<dbReference type="InterPro" id="IPR008983">
    <property type="entry name" value="Tumour_necrosis_fac-like_dom"/>
</dbReference>
<dbReference type="GO" id="GO:0005576">
    <property type="term" value="C:extracellular region"/>
    <property type="evidence" value="ECO:0007669"/>
    <property type="project" value="UniProtKB-SubCell"/>
</dbReference>
<evidence type="ECO:0000313" key="12">
    <source>
        <dbReference type="EMBL" id="EMP42493.1"/>
    </source>
</evidence>
<gene>
    <name evidence="12" type="ORF">UY3_00234</name>
</gene>
<feature type="region of interest" description="Disordered" evidence="8">
    <location>
        <begin position="1062"/>
        <end position="1086"/>
    </location>
</feature>
<dbReference type="Proteomes" id="UP000031443">
    <property type="component" value="Unassembled WGS sequence"/>
</dbReference>
<accession>M7CCP8</accession>
<feature type="disulfide bond" evidence="6">
    <location>
        <begin position="1118"/>
        <end position="1127"/>
    </location>
</feature>
<feature type="compositionally biased region" description="Polar residues" evidence="8">
    <location>
        <begin position="1070"/>
        <end position="1086"/>
    </location>
</feature>
<dbReference type="Pfam" id="PF07546">
    <property type="entry name" value="EMI"/>
    <property type="match status" value="1"/>
</dbReference>
<dbReference type="PROSITE" id="PS00022">
    <property type="entry name" value="EGF_1"/>
    <property type="match status" value="1"/>
</dbReference>
<dbReference type="FunFam" id="2.60.120.40:FF:000009">
    <property type="entry name" value="Multimerin-1"/>
    <property type="match status" value="1"/>
</dbReference>